<dbReference type="GO" id="GO:0004674">
    <property type="term" value="F:protein serine/threonine kinase activity"/>
    <property type="evidence" value="ECO:0007669"/>
    <property type="project" value="UniProtKB-KW"/>
</dbReference>
<keyword evidence="6" id="KW-0808">Transferase</keyword>
<dbReference type="InterPro" id="IPR000095">
    <property type="entry name" value="CRIB_dom"/>
</dbReference>
<evidence type="ECO:0000256" key="10">
    <source>
        <dbReference type="ARBA" id="ARBA00047899"/>
    </source>
</evidence>
<evidence type="ECO:0000256" key="6">
    <source>
        <dbReference type="ARBA" id="ARBA00022679"/>
    </source>
</evidence>
<evidence type="ECO:0000256" key="4">
    <source>
        <dbReference type="ARBA" id="ARBA00022490"/>
    </source>
</evidence>
<protein>
    <recommendedName>
        <fullName evidence="3">non-specific serine/threonine protein kinase</fullName>
        <ecNumber evidence="3">2.7.11.1</ecNumber>
    </recommendedName>
</protein>
<dbReference type="Gene3D" id="3.30.200.20">
    <property type="entry name" value="Phosphorylase Kinase, domain 1"/>
    <property type="match status" value="1"/>
</dbReference>
<comment type="catalytic activity">
    <reaction evidence="10">
        <text>L-threonyl-[protein] + ATP = O-phospho-L-threonyl-[protein] + ADP + H(+)</text>
        <dbReference type="Rhea" id="RHEA:46608"/>
        <dbReference type="Rhea" id="RHEA-COMP:11060"/>
        <dbReference type="Rhea" id="RHEA-COMP:11605"/>
        <dbReference type="ChEBI" id="CHEBI:15378"/>
        <dbReference type="ChEBI" id="CHEBI:30013"/>
        <dbReference type="ChEBI" id="CHEBI:30616"/>
        <dbReference type="ChEBI" id="CHEBI:61977"/>
        <dbReference type="ChEBI" id="CHEBI:456216"/>
        <dbReference type="EC" id="2.7.11.1"/>
    </reaction>
</comment>
<dbReference type="Pfam" id="PF00786">
    <property type="entry name" value="PBD"/>
    <property type="match status" value="1"/>
</dbReference>
<dbReference type="SMART" id="SM00285">
    <property type="entry name" value="PBD"/>
    <property type="match status" value="1"/>
</dbReference>
<dbReference type="FunFam" id="3.30.200.20:FF:000385">
    <property type="entry name" value="Non-specific serine/threonine protein kinase"/>
    <property type="match status" value="1"/>
</dbReference>
<feature type="compositionally biased region" description="Low complexity" evidence="13">
    <location>
        <begin position="762"/>
        <end position="783"/>
    </location>
</feature>
<feature type="binding site" evidence="12">
    <location>
        <position position="898"/>
    </location>
    <ligand>
        <name>ATP</name>
        <dbReference type="ChEBI" id="CHEBI:30616"/>
    </ligand>
</feature>
<dbReference type="InterPro" id="IPR036936">
    <property type="entry name" value="CRIB_dom_sf"/>
</dbReference>
<evidence type="ECO:0000256" key="3">
    <source>
        <dbReference type="ARBA" id="ARBA00012513"/>
    </source>
</evidence>
<feature type="compositionally biased region" description="Low complexity" evidence="13">
    <location>
        <begin position="265"/>
        <end position="283"/>
    </location>
</feature>
<feature type="compositionally biased region" description="Pro residues" evidence="13">
    <location>
        <begin position="323"/>
        <end position="338"/>
    </location>
</feature>
<feature type="compositionally biased region" description="Pro residues" evidence="13">
    <location>
        <begin position="685"/>
        <end position="699"/>
    </location>
</feature>
<feature type="compositionally biased region" description="Pro residues" evidence="13">
    <location>
        <begin position="784"/>
        <end position="798"/>
    </location>
</feature>
<evidence type="ECO:0000256" key="7">
    <source>
        <dbReference type="ARBA" id="ARBA00022741"/>
    </source>
</evidence>
<feature type="region of interest" description="Disordered" evidence="13">
    <location>
        <begin position="644"/>
        <end position="852"/>
    </location>
</feature>
<evidence type="ECO:0000256" key="11">
    <source>
        <dbReference type="ARBA" id="ARBA00048679"/>
    </source>
</evidence>
<keyword evidence="17" id="KW-1185">Reference proteome</keyword>
<feature type="compositionally biased region" description="Basic and acidic residues" evidence="13">
    <location>
        <begin position="843"/>
        <end position="852"/>
    </location>
</feature>
<feature type="compositionally biased region" description="Low complexity" evidence="13">
    <location>
        <begin position="431"/>
        <end position="450"/>
    </location>
</feature>
<dbReference type="InterPro" id="IPR011009">
    <property type="entry name" value="Kinase-like_dom_sf"/>
</dbReference>
<feature type="region of interest" description="Disordered" evidence="13">
    <location>
        <begin position="130"/>
        <end position="410"/>
    </location>
</feature>
<dbReference type="GO" id="GO:0106310">
    <property type="term" value="F:protein serine kinase activity"/>
    <property type="evidence" value="ECO:0007669"/>
    <property type="project" value="RHEA"/>
</dbReference>
<feature type="compositionally biased region" description="Gly residues" evidence="13">
    <location>
        <begin position="169"/>
        <end position="180"/>
    </location>
</feature>
<proteinExistence type="inferred from homology"/>
<feature type="domain" description="CRIB" evidence="15">
    <location>
        <begin position="560"/>
        <end position="573"/>
    </location>
</feature>
<feature type="compositionally biased region" description="Basic and acidic residues" evidence="13">
    <location>
        <begin position="709"/>
        <end position="718"/>
    </location>
</feature>
<dbReference type="InterPro" id="IPR017441">
    <property type="entry name" value="Protein_kinase_ATP_BS"/>
</dbReference>
<dbReference type="Proteomes" id="UP000311382">
    <property type="component" value="Unassembled WGS sequence"/>
</dbReference>
<dbReference type="AlphaFoldDB" id="A0A5C5FVQ8"/>
<comment type="catalytic activity">
    <reaction evidence="11">
        <text>L-seryl-[protein] + ATP = O-phospho-L-seryl-[protein] + ADP + H(+)</text>
        <dbReference type="Rhea" id="RHEA:17989"/>
        <dbReference type="Rhea" id="RHEA-COMP:9863"/>
        <dbReference type="Rhea" id="RHEA-COMP:11604"/>
        <dbReference type="ChEBI" id="CHEBI:15378"/>
        <dbReference type="ChEBI" id="CHEBI:29999"/>
        <dbReference type="ChEBI" id="CHEBI:30616"/>
        <dbReference type="ChEBI" id="CHEBI:83421"/>
        <dbReference type="ChEBI" id="CHEBI:456216"/>
        <dbReference type="EC" id="2.7.11.1"/>
    </reaction>
</comment>
<feature type="compositionally biased region" description="Low complexity" evidence="13">
    <location>
        <begin position="363"/>
        <end position="373"/>
    </location>
</feature>
<dbReference type="EMBL" id="SOZI01000058">
    <property type="protein sequence ID" value="TNY20785.1"/>
    <property type="molecule type" value="Genomic_DNA"/>
</dbReference>
<evidence type="ECO:0000256" key="8">
    <source>
        <dbReference type="ARBA" id="ARBA00022777"/>
    </source>
</evidence>
<dbReference type="STRING" id="5288.A0A5C5FVQ8"/>
<dbReference type="PANTHER" id="PTHR45832">
    <property type="entry name" value="SERINE/THREONINE-PROTEIN KINASE SAMKA-RELATED-RELATED"/>
    <property type="match status" value="1"/>
</dbReference>
<dbReference type="InterPro" id="IPR008271">
    <property type="entry name" value="Ser/Thr_kinase_AS"/>
</dbReference>
<dbReference type="InterPro" id="IPR033923">
    <property type="entry name" value="PAK_BD"/>
</dbReference>
<feature type="compositionally biased region" description="Polar residues" evidence="13">
    <location>
        <begin position="146"/>
        <end position="167"/>
    </location>
</feature>
<dbReference type="GO" id="GO:0030447">
    <property type="term" value="P:filamentous growth"/>
    <property type="evidence" value="ECO:0007669"/>
    <property type="project" value="UniProtKB-ARBA"/>
</dbReference>
<keyword evidence="4" id="KW-0963">Cytoplasm</keyword>
<evidence type="ECO:0000256" key="9">
    <source>
        <dbReference type="ARBA" id="ARBA00022840"/>
    </source>
</evidence>
<evidence type="ECO:0000256" key="13">
    <source>
        <dbReference type="SAM" id="MobiDB-lite"/>
    </source>
</evidence>
<dbReference type="PROSITE" id="PS50108">
    <property type="entry name" value="CRIB"/>
    <property type="match status" value="1"/>
</dbReference>
<evidence type="ECO:0000256" key="12">
    <source>
        <dbReference type="PROSITE-ProRule" id="PRU10141"/>
    </source>
</evidence>
<dbReference type="EC" id="2.7.11.1" evidence="3"/>
<dbReference type="CDD" id="cd06614">
    <property type="entry name" value="STKc_PAK"/>
    <property type="match status" value="1"/>
</dbReference>
<dbReference type="SMART" id="SM00220">
    <property type="entry name" value="S_TKc"/>
    <property type="match status" value="1"/>
</dbReference>
<evidence type="ECO:0000256" key="1">
    <source>
        <dbReference type="ARBA" id="ARBA00004496"/>
    </source>
</evidence>
<evidence type="ECO:0000313" key="16">
    <source>
        <dbReference type="EMBL" id="TNY20785.1"/>
    </source>
</evidence>
<feature type="compositionally biased region" description="Low complexity" evidence="13">
    <location>
        <begin position="479"/>
        <end position="490"/>
    </location>
</feature>
<feature type="compositionally biased region" description="Low complexity" evidence="13">
    <location>
        <begin position="181"/>
        <end position="191"/>
    </location>
</feature>
<dbReference type="GO" id="GO:0005524">
    <property type="term" value="F:ATP binding"/>
    <property type="evidence" value="ECO:0007669"/>
    <property type="project" value="UniProtKB-UniRule"/>
</dbReference>
<reference evidence="16 17" key="1">
    <citation type="submission" date="2019-03" db="EMBL/GenBank/DDBJ databases">
        <title>Rhodosporidium diobovatum UCD-FST 08-225 genome sequencing, assembly, and annotation.</title>
        <authorList>
            <person name="Fakankun I.U."/>
            <person name="Fristensky B."/>
            <person name="Levin D.B."/>
        </authorList>
    </citation>
    <scope>NUCLEOTIDE SEQUENCE [LARGE SCALE GENOMIC DNA]</scope>
    <source>
        <strain evidence="16 17">UCD-FST 08-225</strain>
    </source>
</reference>
<evidence type="ECO:0000256" key="2">
    <source>
        <dbReference type="ARBA" id="ARBA00008874"/>
    </source>
</evidence>
<evidence type="ECO:0000313" key="17">
    <source>
        <dbReference type="Proteomes" id="UP000311382"/>
    </source>
</evidence>
<evidence type="ECO:0000259" key="14">
    <source>
        <dbReference type="PROSITE" id="PS50011"/>
    </source>
</evidence>
<dbReference type="GO" id="GO:0005737">
    <property type="term" value="C:cytoplasm"/>
    <property type="evidence" value="ECO:0007669"/>
    <property type="project" value="UniProtKB-SubCell"/>
</dbReference>
<comment type="subcellular location">
    <subcellularLocation>
        <location evidence="1">Cytoplasm</location>
    </subcellularLocation>
</comment>
<dbReference type="PROSITE" id="PS50011">
    <property type="entry name" value="PROTEIN_KINASE_DOM"/>
    <property type="match status" value="1"/>
</dbReference>
<dbReference type="Gene3D" id="3.90.810.10">
    <property type="entry name" value="CRIB domain"/>
    <property type="match status" value="1"/>
</dbReference>
<accession>A0A5C5FVQ8</accession>
<dbReference type="InterPro" id="IPR000719">
    <property type="entry name" value="Prot_kinase_dom"/>
</dbReference>
<gene>
    <name evidence="16" type="ORF">DMC30DRAFT_235835</name>
</gene>
<dbReference type="PANTHER" id="PTHR45832:SF22">
    <property type="entry name" value="SERINE_THREONINE-PROTEIN KINASE SAMKA-RELATED"/>
    <property type="match status" value="1"/>
</dbReference>
<keyword evidence="9 12" id="KW-0067">ATP-binding</keyword>
<name>A0A5C5FVQ8_9BASI</name>
<dbReference type="InterPro" id="IPR051931">
    <property type="entry name" value="PAK3-like"/>
</dbReference>
<dbReference type="OrthoDB" id="248923at2759"/>
<comment type="similarity">
    <text evidence="2">Belongs to the protein kinase superfamily. STE Ser/Thr protein kinase family. STE20 subfamily.</text>
</comment>
<dbReference type="SUPFAM" id="SSF56112">
    <property type="entry name" value="Protein kinase-like (PK-like)"/>
    <property type="match status" value="1"/>
</dbReference>
<organism evidence="16 17">
    <name type="scientific">Rhodotorula diobovata</name>
    <dbReference type="NCBI Taxonomy" id="5288"/>
    <lineage>
        <taxon>Eukaryota</taxon>
        <taxon>Fungi</taxon>
        <taxon>Dikarya</taxon>
        <taxon>Basidiomycota</taxon>
        <taxon>Pucciniomycotina</taxon>
        <taxon>Microbotryomycetes</taxon>
        <taxon>Sporidiobolales</taxon>
        <taxon>Sporidiobolaceae</taxon>
        <taxon>Rhodotorula</taxon>
    </lineage>
</organism>
<keyword evidence="7 12" id="KW-0547">Nucleotide-binding</keyword>
<feature type="region of interest" description="Disordered" evidence="13">
    <location>
        <begin position="430"/>
        <end position="531"/>
    </location>
</feature>
<comment type="caution">
    <text evidence="16">The sequence shown here is derived from an EMBL/GenBank/DDBJ whole genome shotgun (WGS) entry which is preliminary data.</text>
</comment>
<dbReference type="PROSITE" id="PS00107">
    <property type="entry name" value="PROTEIN_KINASE_ATP"/>
    <property type="match status" value="1"/>
</dbReference>
<keyword evidence="5" id="KW-0723">Serine/threonine-protein kinase</keyword>
<dbReference type="CDD" id="cd01093">
    <property type="entry name" value="CRIB_PAK_like"/>
    <property type="match status" value="1"/>
</dbReference>
<dbReference type="Gene3D" id="1.10.510.10">
    <property type="entry name" value="Transferase(Phosphotransferase) domain 1"/>
    <property type="match status" value="1"/>
</dbReference>
<dbReference type="FunFam" id="1.10.510.10:FF:000011">
    <property type="entry name" value="Non-specific serine/threonine protein kinase"/>
    <property type="match status" value="1"/>
</dbReference>
<feature type="domain" description="Protein kinase" evidence="14">
    <location>
        <begin position="869"/>
        <end position="1120"/>
    </location>
</feature>
<dbReference type="Pfam" id="PF00069">
    <property type="entry name" value="Pkinase"/>
    <property type="match status" value="1"/>
</dbReference>
<evidence type="ECO:0000256" key="5">
    <source>
        <dbReference type="ARBA" id="ARBA00022527"/>
    </source>
</evidence>
<evidence type="ECO:0000259" key="15">
    <source>
        <dbReference type="PROSITE" id="PS50108"/>
    </source>
</evidence>
<sequence>MPSPLSHSLAPSSLFDRRRRRLSRLLRTVAHSPHALSPDHDHDHDVLAPVPLHPAVIVAPAHVPMRLDNTPSASPSSLDSPDPFASPASSYFAPLSVRTPTSASRPSPLTARRPLRSVFSIPSLRSAKSLPSLRASKRAKTAGAQPVSTFGRTPSTSGANPYSATTNAGPGGRVGGGGGAMYAYQQQQTAGPSSATASRGPEPLGSSSSSASANFRPARSAPPPPGSSGTTGSPQYGANGHIYEPQHSKRDSYGGGAARSSYAPSSGRPPFSSNASSSSFQPSRPAPPLPSSSSSPSRHLHQQTSSSSLGGRDKWETLNDDNGPPPVAPPKRPPPPPMTHSLRDLSDALPAPPGGGRVSPYHGASPNSSASSLAGGGGANPALNAGPGGLGPSSSASGPRHAPSPSIAQSYSLLTDPATMAATNLSMLDGSAAAASSPAAAAAAAARSASPGLLTAAAGRSSGSAEDYVSARSGATGDASPGAPSTPSGSAAGGHGTPGGASVATSAGTGGQRYSGDRDSGGGGAAGGTVKEGKKSKGFGSFFADVFSNTGGGSSKKVEISTPYDPVHLTHVGFNSDTGEFTGLPKEWQQLLQNAGVSREEQAAHPQAVAEIVAFYQDATKGMTAPLGTEDDVYMRFDKTQGGASGAMAQTAHQGQGQGQGKQSTFEAPRAAPPPPPTGGVRKAPAPPPGVAPVRPSPPSSQQSQQSLDRARDLRYTQDRSLGPTAAPPPPSRSPSGNGPADSLHRSQSERVSPTPTPPLAPLSKSPLDRAQSQRAPGSSASAPAPPHRPAPAKPPGAPSSSGALARKPSLAGVAGGSSGKADDGAPTKPGGPGAHPRRREPKNRAGKDGDIVQRLQAICTDADPTKLYRSLVKIGQGASGGVYTAYQVGTNMSVAIKQMNLEQQPKQDLIINEILVMKESRHANIVNFIDSFLLRGDLWVVMEYMEGGSLTDVVTCNIMSEGQIAAVSREVLQGLRHLHSRGVIHRDIKSDNILLSMQGDIKLTDFGFCARIKGDESKRTTMVGTPYWMAPEVVTRKEYGPKVDIWSLGIMAIEMVEGEPPYLNEAPLRALYLIATNGSPTIQNPEQLSTVFRDFLAVALETDVDRRPDAAGLLEHAFLAKAAPLATLNPLIVAAKQAAKKS</sequence>
<feature type="compositionally biased region" description="Low complexity" evidence="13">
    <location>
        <begin position="198"/>
        <end position="219"/>
    </location>
</feature>
<keyword evidence="8 16" id="KW-0418">Kinase</keyword>
<dbReference type="PROSITE" id="PS00108">
    <property type="entry name" value="PROTEIN_KINASE_ST"/>
    <property type="match status" value="1"/>
</dbReference>